<dbReference type="GO" id="GO:0008017">
    <property type="term" value="F:microtubule binding"/>
    <property type="evidence" value="ECO:0007669"/>
    <property type="project" value="TreeGrafter"/>
</dbReference>
<evidence type="ECO:0000313" key="6">
    <source>
        <dbReference type="Proteomes" id="UP000799444"/>
    </source>
</evidence>
<keyword evidence="2" id="KW-0342">GTP-binding</keyword>
<accession>A0A9P4RBA2</accession>
<dbReference type="GO" id="GO:0048312">
    <property type="term" value="P:intracellular distribution of mitochondria"/>
    <property type="evidence" value="ECO:0007669"/>
    <property type="project" value="TreeGrafter"/>
</dbReference>
<dbReference type="InterPro" id="IPR000375">
    <property type="entry name" value="Dynamin_stalk"/>
</dbReference>
<gene>
    <name evidence="5" type="ORF">EJ04DRAFT_600373</name>
</gene>
<dbReference type="InterPro" id="IPR045063">
    <property type="entry name" value="Dynamin_N"/>
</dbReference>
<dbReference type="EMBL" id="ML996100">
    <property type="protein sequence ID" value="KAF2740333.1"/>
    <property type="molecule type" value="Genomic_DNA"/>
</dbReference>
<dbReference type="InterPro" id="IPR001401">
    <property type="entry name" value="Dynamin_GTPase"/>
</dbReference>
<proteinExistence type="predicted"/>
<evidence type="ECO:0000256" key="2">
    <source>
        <dbReference type="ARBA" id="ARBA00023134"/>
    </source>
</evidence>
<keyword evidence="6" id="KW-1185">Reference proteome</keyword>
<evidence type="ECO:0000313" key="5">
    <source>
        <dbReference type="EMBL" id="KAF2740333.1"/>
    </source>
</evidence>
<dbReference type="Proteomes" id="UP000799444">
    <property type="component" value="Unassembled WGS sequence"/>
</dbReference>
<dbReference type="PROSITE" id="PS51718">
    <property type="entry name" value="G_DYNAMIN_2"/>
    <property type="match status" value="1"/>
</dbReference>
<sequence>MAHPNGSGLANQALLNKIDKLRELNVKSIALPQLVVVGDQSSGKSSVLESLTGFSFPHAQGLCTRYATQISCRREKAKNVTISIIPRPDADDTTATRLRTFRRNVSDLSNDKLALIIQDANKFMGIRMDAHDDTPGLQTFSEDILKVEITGPEEQHLTVIDVPGIFYVPNPPLTTEADKQMVRGMVQSYMENSRTIILAILPANADIATQEILTMAKKADSDGVRTMGVLTKPDLVTEDASRDTIKDLILGRGKKLRLGYFIVKNRGADDRISTLDERIEEEKAFFHDPKWREIALVARCGIGPLKARLSDLLMDLTKKEFPNVKADVMKDLEESKGKLSGIGPSRAGQTAQRMFIGNLVSVFQDVTRCALSGTYDGHMVFEKIPDLKLITMIQKRNERFANDFWKKAHTRQLTSSSDSEEELLHSTTEESICPDPNTYPELHDIIEGDDYECPEPDPFSQVSLMEHIDRVYQSNRGAELGTFSGSILAITFKEQSKKWKPLVLAHVSQSISIVHDFIFKLLNYVCPDKQVRDQLWETMIVDELRKRYVLAMDHARFLLRTEREGIPSTYNHYFNAEVQKKRQARVNASLRSQAVEYHLSNKTSIDAIPTSSLSDTTVNKANADQVREDILDNLASYYKVSRKRFVDVICRQAIGHFLLEGEESPLKVLCSNLVHSIDTERLEMIAGEDGQTKDQRTMLELDIKNLEDAMKVLRG</sequence>
<dbReference type="GO" id="GO:0000266">
    <property type="term" value="P:mitochondrial fission"/>
    <property type="evidence" value="ECO:0007669"/>
    <property type="project" value="TreeGrafter"/>
</dbReference>
<name>A0A9P4RBA2_9PLEO</name>
<dbReference type="GO" id="GO:0005874">
    <property type="term" value="C:microtubule"/>
    <property type="evidence" value="ECO:0007669"/>
    <property type="project" value="TreeGrafter"/>
</dbReference>
<dbReference type="InterPro" id="IPR027417">
    <property type="entry name" value="P-loop_NTPase"/>
</dbReference>
<dbReference type="CDD" id="cd08771">
    <property type="entry name" value="DLP_1"/>
    <property type="match status" value="1"/>
</dbReference>
<feature type="domain" description="Dynamin-type G" evidence="4">
    <location>
        <begin position="28"/>
        <end position="322"/>
    </location>
</feature>
<organism evidence="5 6">
    <name type="scientific">Polyplosphaeria fusca</name>
    <dbReference type="NCBI Taxonomy" id="682080"/>
    <lineage>
        <taxon>Eukaryota</taxon>
        <taxon>Fungi</taxon>
        <taxon>Dikarya</taxon>
        <taxon>Ascomycota</taxon>
        <taxon>Pezizomycotina</taxon>
        <taxon>Dothideomycetes</taxon>
        <taxon>Pleosporomycetidae</taxon>
        <taxon>Pleosporales</taxon>
        <taxon>Tetraplosphaeriaceae</taxon>
        <taxon>Polyplosphaeria</taxon>
    </lineage>
</organism>
<dbReference type="Pfam" id="PF00350">
    <property type="entry name" value="Dynamin_N"/>
    <property type="match status" value="1"/>
</dbReference>
<dbReference type="InterPro" id="IPR020850">
    <property type="entry name" value="GED_dom"/>
</dbReference>
<dbReference type="Gene3D" id="3.40.50.300">
    <property type="entry name" value="P-loop containing nucleotide triphosphate hydrolases"/>
    <property type="match status" value="1"/>
</dbReference>
<dbReference type="PROSITE" id="PS51388">
    <property type="entry name" value="GED"/>
    <property type="match status" value="1"/>
</dbReference>
<dbReference type="GO" id="GO:0016559">
    <property type="term" value="P:peroxisome fission"/>
    <property type="evidence" value="ECO:0007669"/>
    <property type="project" value="TreeGrafter"/>
</dbReference>
<dbReference type="PANTHER" id="PTHR11566">
    <property type="entry name" value="DYNAMIN"/>
    <property type="match status" value="1"/>
</dbReference>
<dbReference type="OrthoDB" id="415706at2759"/>
<evidence type="ECO:0000259" key="4">
    <source>
        <dbReference type="PROSITE" id="PS51718"/>
    </source>
</evidence>
<dbReference type="GO" id="GO:0016020">
    <property type="term" value="C:membrane"/>
    <property type="evidence" value="ECO:0007669"/>
    <property type="project" value="TreeGrafter"/>
</dbReference>
<keyword evidence="1" id="KW-0547">Nucleotide-binding</keyword>
<evidence type="ECO:0000256" key="1">
    <source>
        <dbReference type="ARBA" id="ARBA00022741"/>
    </source>
</evidence>
<dbReference type="SMART" id="SM00053">
    <property type="entry name" value="DYNc"/>
    <property type="match status" value="1"/>
</dbReference>
<evidence type="ECO:0000259" key="3">
    <source>
        <dbReference type="PROSITE" id="PS51388"/>
    </source>
</evidence>
<dbReference type="Gene3D" id="1.20.120.1240">
    <property type="entry name" value="Dynamin, middle domain"/>
    <property type="match status" value="1"/>
</dbReference>
<dbReference type="GO" id="GO:0005739">
    <property type="term" value="C:mitochondrion"/>
    <property type="evidence" value="ECO:0007669"/>
    <property type="project" value="TreeGrafter"/>
</dbReference>
<protein>
    <submittedName>
        <fullName evidence="5">Interferon-induced GTP-binding protein Mx2</fullName>
    </submittedName>
</protein>
<dbReference type="GO" id="GO:0003924">
    <property type="term" value="F:GTPase activity"/>
    <property type="evidence" value="ECO:0007669"/>
    <property type="project" value="InterPro"/>
</dbReference>
<dbReference type="PANTHER" id="PTHR11566:SF215">
    <property type="entry name" value="DYNAMIN GTPASE"/>
    <property type="match status" value="1"/>
</dbReference>
<comment type="caution">
    <text evidence="5">The sequence shown here is derived from an EMBL/GenBank/DDBJ whole genome shotgun (WGS) entry which is preliminary data.</text>
</comment>
<reference evidence="5" key="1">
    <citation type="journal article" date="2020" name="Stud. Mycol.">
        <title>101 Dothideomycetes genomes: a test case for predicting lifestyles and emergence of pathogens.</title>
        <authorList>
            <person name="Haridas S."/>
            <person name="Albert R."/>
            <person name="Binder M."/>
            <person name="Bloem J."/>
            <person name="Labutti K."/>
            <person name="Salamov A."/>
            <person name="Andreopoulos B."/>
            <person name="Baker S."/>
            <person name="Barry K."/>
            <person name="Bills G."/>
            <person name="Bluhm B."/>
            <person name="Cannon C."/>
            <person name="Castanera R."/>
            <person name="Culley D."/>
            <person name="Daum C."/>
            <person name="Ezra D."/>
            <person name="Gonzalez J."/>
            <person name="Henrissat B."/>
            <person name="Kuo A."/>
            <person name="Liang C."/>
            <person name="Lipzen A."/>
            <person name="Lutzoni F."/>
            <person name="Magnuson J."/>
            <person name="Mondo S."/>
            <person name="Nolan M."/>
            <person name="Ohm R."/>
            <person name="Pangilinan J."/>
            <person name="Park H.-J."/>
            <person name="Ramirez L."/>
            <person name="Alfaro M."/>
            <person name="Sun H."/>
            <person name="Tritt A."/>
            <person name="Yoshinaga Y."/>
            <person name="Zwiers L.-H."/>
            <person name="Turgeon B."/>
            <person name="Goodwin S."/>
            <person name="Spatafora J."/>
            <person name="Crous P."/>
            <person name="Grigoriev I."/>
        </authorList>
    </citation>
    <scope>NUCLEOTIDE SEQUENCE</scope>
    <source>
        <strain evidence="5">CBS 125425</strain>
    </source>
</reference>
<dbReference type="InterPro" id="IPR030381">
    <property type="entry name" value="G_DYNAMIN_dom"/>
</dbReference>
<dbReference type="GO" id="GO:0006897">
    <property type="term" value="P:endocytosis"/>
    <property type="evidence" value="ECO:0007669"/>
    <property type="project" value="TreeGrafter"/>
</dbReference>
<dbReference type="AlphaFoldDB" id="A0A9P4RBA2"/>
<dbReference type="SUPFAM" id="SSF52540">
    <property type="entry name" value="P-loop containing nucleoside triphosphate hydrolases"/>
    <property type="match status" value="1"/>
</dbReference>
<dbReference type="GO" id="GO:0005525">
    <property type="term" value="F:GTP binding"/>
    <property type="evidence" value="ECO:0007669"/>
    <property type="project" value="InterPro"/>
</dbReference>
<dbReference type="InterPro" id="IPR022812">
    <property type="entry name" value="Dynamin"/>
</dbReference>
<dbReference type="FunFam" id="3.40.50.300:FF:001425">
    <property type="entry name" value="Dynamin GTPase, putative"/>
    <property type="match status" value="1"/>
</dbReference>
<feature type="domain" description="GED" evidence="3">
    <location>
        <begin position="627"/>
        <end position="715"/>
    </location>
</feature>
<dbReference type="PRINTS" id="PR00195">
    <property type="entry name" value="DYNAMIN"/>
</dbReference>
<dbReference type="Pfam" id="PF01031">
    <property type="entry name" value="Dynamin_M"/>
    <property type="match status" value="1"/>
</dbReference>